<evidence type="ECO:0000259" key="3">
    <source>
        <dbReference type="Pfam" id="PF25137"/>
    </source>
</evidence>
<dbReference type="AlphaFoldDB" id="A0A420YCM1"/>
<dbReference type="InterPro" id="IPR001670">
    <property type="entry name" value="ADH_Fe/GldA"/>
</dbReference>
<keyword evidence="5" id="KW-1185">Reference proteome</keyword>
<proteinExistence type="predicted"/>
<dbReference type="EMBL" id="QVQW01000020">
    <property type="protein sequence ID" value="RKU45594.1"/>
    <property type="molecule type" value="Genomic_DNA"/>
</dbReference>
<dbReference type="SUPFAM" id="SSF56796">
    <property type="entry name" value="Dehydroquinate synthase-like"/>
    <property type="match status" value="1"/>
</dbReference>
<feature type="domain" description="Fe-containing alcohol dehydrogenase-like C-terminal" evidence="3">
    <location>
        <begin position="243"/>
        <end position="426"/>
    </location>
</feature>
<dbReference type="PANTHER" id="PTHR11496:SF107">
    <property type="entry name" value="ALCOHOL DEHYDROGENASE, PUTATIVE (AFU_ORTHOLOGUE AFUA_1G06800)-RELATED"/>
    <property type="match status" value="1"/>
</dbReference>
<dbReference type="OrthoDB" id="339764at2759"/>
<gene>
    <name evidence="4" type="ORF">DL546_007773</name>
</gene>
<dbReference type="STRING" id="177199.A0A420YCM1"/>
<dbReference type="GO" id="GO:0046872">
    <property type="term" value="F:metal ion binding"/>
    <property type="evidence" value="ECO:0007669"/>
    <property type="project" value="InterPro"/>
</dbReference>
<name>A0A420YCM1_9PEZI</name>
<evidence type="ECO:0000256" key="1">
    <source>
        <dbReference type="ARBA" id="ARBA00023002"/>
    </source>
</evidence>
<dbReference type="CDD" id="cd08192">
    <property type="entry name" value="MAR-like"/>
    <property type="match status" value="1"/>
</dbReference>
<organism evidence="4 5">
    <name type="scientific">Coniochaeta pulveracea</name>
    <dbReference type="NCBI Taxonomy" id="177199"/>
    <lineage>
        <taxon>Eukaryota</taxon>
        <taxon>Fungi</taxon>
        <taxon>Dikarya</taxon>
        <taxon>Ascomycota</taxon>
        <taxon>Pezizomycotina</taxon>
        <taxon>Sordariomycetes</taxon>
        <taxon>Sordariomycetidae</taxon>
        <taxon>Coniochaetales</taxon>
        <taxon>Coniochaetaceae</taxon>
        <taxon>Coniochaeta</taxon>
    </lineage>
</organism>
<evidence type="ECO:0000313" key="5">
    <source>
        <dbReference type="Proteomes" id="UP000275385"/>
    </source>
</evidence>
<evidence type="ECO:0000259" key="2">
    <source>
        <dbReference type="Pfam" id="PF00465"/>
    </source>
</evidence>
<evidence type="ECO:0000313" key="4">
    <source>
        <dbReference type="EMBL" id="RKU45594.1"/>
    </source>
</evidence>
<accession>A0A420YCM1</accession>
<dbReference type="Pfam" id="PF25137">
    <property type="entry name" value="ADH_Fe_C"/>
    <property type="match status" value="1"/>
</dbReference>
<dbReference type="GO" id="GO:0004022">
    <property type="term" value="F:alcohol dehydrogenase (NAD+) activity"/>
    <property type="evidence" value="ECO:0007669"/>
    <property type="project" value="TreeGrafter"/>
</dbReference>
<dbReference type="Gene3D" id="3.40.50.1970">
    <property type="match status" value="1"/>
</dbReference>
<sequence>MATDPKEEYFRAFERDNRPYVSINLPFQTACAKHATSTFYASRIYIIVSNSISKSANFGKLKDALGDKIVGIRYGIRHHTPWPDVLETAREVHEKKADLLITLGAGSLTDGAKVVSFAVGNQAFDEDALSRIAEDAESDEKADPTSIKDPYPPIITIPTSLSGGEYNPFAGATDLRTDQKRAFRHPKIGPALIILDPELCTTTPQSVWLASGMRAVDHCVEGLAGVFFSPNSKANKEERSQAEKTFLEGLKGILPGLLATKKDEGDVEARKRAILGVVATMRGFKVGAPMGASHGIGHQLGPLGVGHGETSCVLLPSVLKWNLGQAQKKGQDWVQDRQTVVLEAFYADKDVATALKKRDLGREGAALGDVVKAFVQELGLPSSLKDVGVGPDQFDKLAKNAMTDGMLKTNPVPITGEEDVKEIIKLAAGA</sequence>
<reference evidence="4 5" key="1">
    <citation type="submission" date="2018-08" db="EMBL/GenBank/DDBJ databases">
        <title>Draft genome of the lignicolous fungus Coniochaeta pulveracea.</title>
        <authorList>
            <person name="Borstlap C.J."/>
            <person name="De Witt R.N."/>
            <person name="Botha A."/>
            <person name="Volschenk H."/>
        </authorList>
    </citation>
    <scope>NUCLEOTIDE SEQUENCE [LARGE SCALE GENOMIC DNA]</scope>
    <source>
        <strain evidence="4 5">CAB683</strain>
    </source>
</reference>
<comment type="caution">
    <text evidence="4">The sequence shown here is derived from an EMBL/GenBank/DDBJ whole genome shotgun (WGS) entry which is preliminary data.</text>
</comment>
<keyword evidence="1" id="KW-0560">Oxidoreductase</keyword>
<dbReference type="PANTHER" id="PTHR11496">
    <property type="entry name" value="ALCOHOL DEHYDROGENASE"/>
    <property type="match status" value="1"/>
</dbReference>
<dbReference type="InterPro" id="IPR039697">
    <property type="entry name" value="Alcohol_dehydrogenase_Fe"/>
</dbReference>
<dbReference type="Proteomes" id="UP000275385">
    <property type="component" value="Unassembled WGS sequence"/>
</dbReference>
<dbReference type="GO" id="GO:0005739">
    <property type="term" value="C:mitochondrion"/>
    <property type="evidence" value="ECO:0007669"/>
    <property type="project" value="TreeGrafter"/>
</dbReference>
<dbReference type="InterPro" id="IPR056798">
    <property type="entry name" value="ADH_Fe_C"/>
</dbReference>
<feature type="domain" description="Alcohol dehydrogenase iron-type/glycerol dehydrogenase GldA" evidence="2">
    <location>
        <begin position="39"/>
        <end position="197"/>
    </location>
</feature>
<dbReference type="Gene3D" id="1.20.1090.10">
    <property type="entry name" value="Dehydroquinate synthase-like - alpha domain"/>
    <property type="match status" value="1"/>
</dbReference>
<dbReference type="Pfam" id="PF00465">
    <property type="entry name" value="Fe-ADH"/>
    <property type="match status" value="1"/>
</dbReference>
<protein>
    <submittedName>
        <fullName evidence="4">Uncharacterized protein</fullName>
    </submittedName>
</protein>